<dbReference type="Gene3D" id="3.30.1360.120">
    <property type="entry name" value="Probable tRNA modification gtpase trme, domain 1"/>
    <property type="match status" value="1"/>
</dbReference>
<dbReference type="GO" id="GO:0008168">
    <property type="term" value="F:methyltransferase activity"/>
    <property type="evidence" value="ECO:0007669"/>
    <property type="project" value="UniProtKB-KW"/>
</dbReference>
<dbReference type="Proteomes" id="UP000198582">
    <property type="component" value="Unassembled WGS sequence"/>
</dbReference>
<proteinExistence type="predicted"/>
<protein>
    <submittedName>
        <fullName evidence="3">Vanillate/3-O-methylgallate O-demethylase</fullName>
    </submittedName>
</protein>
<dbReference type="EMBL" id="FOEF01000041">
    <property type="protein sequence ID" value="SEP54267.1"/>
    <property type="molecule type" value="Genomic_DNA"/>
</dbReference>
<sequence length="451" mass="49237">MSESLETKIRRSGGPAAMLRRTPGGAHPFPIKSEHSNWRDEQASWKETAALFDQSHHMLDVTFTGPDAHRLLSDYGVNSFGAFGTDRAKQYVAVREDGYFVGDAILFGMADDKVSLVGGGSVHDWITFQAEQGGYRVEVTRDESTPLNKGRRLLYRYQLQGPAALRIAEKAHGGPIDRIRFFRMGRFTVAGRTVRALNHTMTGVPGLEMTGLELFGPLEDGPAVLEALLRAGEEFGLRQGGAIAYSTTALESGWIGLPVPAVYSGESTRAFREWLGADTSFAGRACLGGSFDAADIEDYYPTPWDLGYGNVVKFDHDFLGRSALERMAGQPHRRKVWLRWHDEDVARLLAGGLFGGKARTKYLQVPYGVYATFHYDTVRAGDRVVGISNRTGYTVNVGGWSSLAMIDEAEAVDGAEVTVVWGEPDGGSAKPDVEHHVQTEVCATVSTTPLA</sequence>
<feature type="domain" description="GCVT N-terminal" evidence="2">
    <location>
        <begin position="33"/>
        <end position="255"/>
    </location>
</feature>
<dbReference type="OrthoDB" id="2055370at2"/>
<organism evidence="3 4">
    <name type="scientific">Amycolatopsis saalfeldensis</name>
    <dbReference type="NCBI Taxonomy" id="394193"/>
    <lineage>
        <taxon>Bacteria</taxon>
        <taxon>Bacillati</taxon>
        <taxon>Actinomycetota</taxon>
        <taxon>Actinomycetes</taxon>
        <taxon>Pseudonocardiales</taxon>
        <taxon>Pseudonocardiaceae</taxon>
        <taxon>Amycolatopsis</taxon>
    </lineage>
</organism>
<evidence type="ECO:0000259" key="2">
    <source>
        <dbReference type="Pfam" id="PF01571"/>
    </source>
</evidence>
<accession>A0A1H8YQ18</accession>
<evidence type="ECO:0000313" key="4">
    <source>
        <dbReference type="Proteomes" id="UP000198582"/>
    </source>
</evidence>
<dbReference type="STRING" id="394193.SAMN04489732_14124"/>
<gene>
    <name evidence="3" type="ORF">SAMN04489732_14124</name>
</gene>
<keyword evidence="4" id="KW-1185">Reference proteome</keyword>
<dbReference type="InterPro" id="IPR027266">
    <property type="entry name" value="TrmE/GcvT-like"/>
</dbReference>
<dbReference type="AlphaFoldDB" id="A0A1H8YQ18"/>
<reference evidence="3 4" key="1">
    <citation type="submission" date="2016-10" db="EMBL/GenBank/DDBJ databases">
        <authorList>
            <person name="de Groot N.N."/>
        </authorList>
    </citation>
    <scope>NUCLEOTIDE SEQUENCE [LARGE SCALE GENOMIC DNA]</scope>
    <source>
        <strain evidence="3 4">DSM 44993</strain>
    </source>
</reference>
<keyword evidence="3" id="KW-0808">Transferase</keyword>
<dbReference type="SUPFAM" id="SSF103025">
    <property type="entry name" value="Folate-binding domain"/>
    <property type="match status" value="1"/>
</dbReference>
<evidence type="ECO:0000256" key="1">
    <source>
        <dbReference type="SAM" id="MobiDB-lite"/>
    </source>
</evidence>
<dbReference type="GO" id="GO:0032259">
    <property type="term" value="P:methylation"/>
    <property type="evidence" value="ECO:0007669"/>
    <property type="project" value="UniProtKB-KW"/>
</dbReference>
<evidence type="ECO:0000313" key="3">
    <source>
        <dbReference type="EMBL" id="SEP54267.1"/>
    </source>
</evidence>
<feature type="region of interest" description="Disordered" evidence="1">
    <location>
        <begin position="1"/>
        <end position="38"/>
    </location>
</feature>
<name>A0A1H8YQ18_9PSEU</name>
<keyword evidence="3" id="KW-0489">Methyltransferase</keyword>
<dbReference type="Pfam" id="PF01571">
    <property type="entry name" value="GCV_T"/>
    <property type="match status" value="1"/>
</dbReference>
<dbReference type="InterPro" id="IPR006222">
    <property type="entry name" value="GCVT_N"/>
</dbReference>